<organism evidence="5 6">
    <name type="scientific">Frankliniella occidentalis</name>
    <name type="common">Western flower thrips</name>
    <name type="synonym">Euthrips occidentalis</name>
    <dbReference type="NCBI Taxonomy" id="133901"/>
    <lineage>
        <taxon>Eukaryota</taxon>
        <taxon>Metazoa</taxon>
        <taxon>Ecdysozoa</taxon>
        <taxon>Arthropoda</taxon>
        <taxon>Hexapoda</taxon>
        <taxon>Insecta</taxon>
        <taxon>Pterygota</taxon>
        <taxon>Neoptera</taxon>
        <taxon>Paraneoptera</taxon>
        <taxon>Thysanoptera</taxon>
        <taxon>Terebrantia</taxon>
        <taxon>Thripoidea</taxon>
        <taxon>Thripidae</taxon>
        <taxon>Frankliniella</taxon>
    </lineage>
</organism>
<protein>
    <submittedName>
        <fullName evidence="6">Uncharacterized protein LOC113205607</fullName>
    </submittedName>
</protein>
<dbReference type="GO" id="GO:0005615">
    <property type="term" value="C:extracellular space"/>
    <property type="evidence" value="ECO:0007669"/>
    <property type="project" value="TreeGrafter"/>
</dbReference>
<feature type="chain" id="PRO_5038592424" evidence="4">
    <location>
        <begin position="25"/>
        <end position="257"/>
    </location>
</feature>
<gene>
    <name evidence="6" type="primary">LOC113205607</name>
</gene>
<dbReference type="AlphaFoldDB" id="A0A9C6XUJ3"/>
<comment type="similarity">
    <text evidence="3">Belongs to the TO family.</text>
</comment>
<dbReference type="SMART" id="SM00700">
    <property type="entry name" value="JHBP"/>
    <property type="match status" value="1"/>
</dbReference>
<accession>A0A9C6XUJ3</accession>
<evidence type="ECO:0000313" key="5">
    <source>
        <dbReference type="Proteomes" id="UP000504606"/>
    </source>
</evidence>
<evidence type="ECO:0000256" key="4">
    <source>
        <dbReference type="SAM" id="SignalP"/>
    </source>
</evidence>
<evidence type="ECO:0000256" key="2">
    <source>
        <dbReference type="ARBA" id="ARBA00023108"/>
    </source>
</evidence>
<dbReference type="InterPro" id="IPR038606">
    <property type="entry name" value="To_sf"/>
</dbReference>
<dbReference type="GeneID" id="113205607"/>
<keyword evidence="5" id="KW-1185">Reference proteome</keyword>
<keyword evidence="1 4" id="KW-0732">Signal</keyword>
<dbReference type="Gene3D" id="3.15.10.30">
    <property type="entry name" value="Haemolymph juvenile hormone binding protein"/>
    <property type="match status" value="1"/>
</dbReference>
<keyword evidence="2" id="KW-0090">Biological rhythms</keyword>
<name>A0A9C6XUJ3_FRAOC</name>
<dbReference type="Pfam" id="PF06585">
    <property type="entry name" value="JHBP"/>
    <property type="match status" value="1"/>
</dbReference>
<dbReference type="InterPro" id="IPR010562">
    <property type="entry name" value="Haemolymph_juvenile_hormone-bd"/>
</dbReference>
<evidence type="ECO:0000256" key="1">
    <source>
        <dbReference type="ARBA" id="ARBA00022729"/>
    </source>
</evidence>
<dbReference type="PANTHER" id="PTHR11008:SF41">
    <property type="entry name" value="RE70318P"/>
    <property type="match status" value="1"/>
</dbReference>
<evidence type="ECO:0000313" key="6">
    <source>
        <dbReference type="RefSeq" id="XP_052131894.1"/>
    </source>
</evidence>
<evidence type="ECO:0000256" key="3">
    <source>
        <dbReference type="ARBA" id="ARBA00060902"/>
    </source>
</evidence>
<dbReference type="FunFam" id="3.15.10.30:FF:000001">
    <property type="entry name" value="Takeout-like protein 1"/>
    <property type="match status" value="1"/>
</dbReference>
<dbReference type="GO" id="GO:0007623">
    <property type="term" value="P:circadian rhythm"/>
    <property type="evidence" value="ECO:0007669"/>
    <property type="project" value="UniProtKB-ARBA"/>
</dbReference>
<dbReference type="RefSeq" id="XP_052131894.1">
    <property type="nucleotide sequence ID" value="XM_052275934.1"/>
</dbReference>
<dbReference type="Proteomes" id="UP000504606">
    <property type="component" value="Unplaced"/>
</dbReference>
<dbReference type="PANTHER" id="PTHR11008">
    <property type="entry name" value="PROTEIN TAKEOUT-LIKE PROTEIN"/>
    <property type="match status" value="1"/>
</dbReference>
<proteinExistence type="inferred from homology"/>
<dbReference type="KEGG" id="foc:113205607"/>
<feature type="signal peptide" evidence="4">
    <location>
        <begin position="1"/>
        <end position="24"/>
    </location>
</feature>
<dbReference type="OrthoDB" id="8190514at2759"/>
<reference evidence="6" key="1">
    <citation type="submission" date="2025-08" db="UniProtKB">
        <authorList>
            <consortium name="RefSeq"/>
        </authorList>
    </citation>
    <scope>IDENTIFICATION</scope>
    <source>
        <tissue evidence="6">Whole organism</tissue>
    </source>
</reference>
<sequence length="257" mass="28175">MGATRTFTSVASILLLVLATTASTAKLPSNWKTCVINQSNTNACLKKSIQTAIEDLTTKGSQSLGVFPLDPMRISKLRLQSGAGSIVLDLTFLDLDIYGFKSLRIDDVDLDSPKDRLKLKVTITSDFVLNGDYVVKGRLLVVPIAGAGRCNITLGKPVAATGELNWKKQKGAGGRMYAHVEKFQFDFNPKTFKLHFHDKDHGNDQLGKTLNRIANDNANEILKDLKPAISVAFGQAFEDIANRVFSKVPYDDLFPSK</sequence>